<proteinExistence type="predicted"/>
<reference evidence="2 3" key="1">
    <citation type="submission" date="2016-08" db="EMBL/GenBank/DDBJ databases">
        <authorList>
            <consortium name="Pathogen Informatics"/>
        </authorList>
    </citation>
    <scope>NUCLEOTIDE SEQUENCE [LARGE SCALE GENOMIC DNA]</scope>
    <source>
        <strain evidence="2 3">DS</strain>
    </source>
</reference>
<protein>
    <submittedName>
        <fullName evidence="2">Uncharacterized protein</fullName>
    </submittedName>
</protein>
<evidence type="ECO:0000313" key="2">
    <source>
        <dbReference type="EMBL" id="SCM20947.1"/>
    </source>
</evidence>
<feature type="signal peptide" evidence="1">
    <location>
        <begin position="1"/>
        <end position="23"/>
    </location>
</feature>
<organism evidence="2 3">
    <name type="scientific">Plasmodium chabaudi adami</name>
    <dbReference type="NCBI Taxonomy" id="5826"/>
    <lineage>
        <taxon>Eukaryota</taxon>
        <taxon>Sar</taxon>
        <taxon>Alveolata</taxon>
        <taxon>Apicomplexa</taxon>
        <taxon>Aconoidasida</taxon>
        <taxon>Haemosporida</taxon>
        <taxon>Plasmodiidae</taxon>
        <taxon>Plasmodium</taxon>
        <taxon>Plasmodium (Vinckeia)</taxon>
    </lineage>
</organism>
<evidence type="ECO:0000256" key="1">
    <source>
        <dbReference type="SAM" id="SignalP"/>
    </source>
</evidence>
<evidence type="ECO:0000313" key="3">
    <source>
        <dbReference type="Proteomes" id="UP000507536"/>
    </source>
</evidence>
<name>A0A1C6YCS8_PLACE</name>
<gene>
    <name evidence="2" type="ORF">PCHDS_000198800</name>
</gene>
<dbReference type="PANTHER" id="PTHR39767:SF2">
    <property type="entry name" value="CHROMOSOME UNDETERMINED SCAFFOLD_1, WHOLE GENOME SHOTGUN SEQUENCE"/>
    <property type="match status" value="1"/>
</dbReference>
<dbReference type="Proteomes" id="UP000507536">
    <property type="component" value="Chromosome 9"/>
</dbReference>
<accession>A0A1C6YCS8</accession>
<dbReference type="AlphaFoldDB" id="A0A1C6YCS8"/>
<feature type="chain" id="PRO_5008751382" evidence="1">
    <location>
        <begin position="24"/>
        <end position="248"/>
    </location>
</feature>
<dbReference type="EMBL" id="LT608189">
    <property type="protein sequence ID" value="SCM20947.1"/>
    <property type="molecule type" value="Genomic_DNA"/>
</dbReference>
<dbReference type="PANTHER" id="PTHR39767">
    <property type="entry name" value="CALCIUM/CALMODULIN-BINDING MEMBRANE PROTEIN PCM4-RELATED"/>
    <property type="match status" value="1"/>
</dbReference>
<sequence>MSVLFLYIFLLKALVLFSYYAHCNYNIKIQKLTFESKTEECKKEVELFGENDMFLIKNNSNIYLQIQDNNTVISNLNVYGTIHTNDYLFSQKSQWKLYHIDTFDKKDNKWVPSDISTCGNSPDTFLGGPCKFGAIEAYTKITNIPKHDQLKIKMRIHFFDTWDGDSLFLQVDDKIIWTESHKSNDTTSTILGIDVCGKNTPDRLSVPIDAEFEHSADSMNILLGSTLKKTTDSCVTSWGIDDLIIYYK</sequence>
<keyword evidence="1" id="KW-0732">Signal</keyword>